<dbReference type="PANTHER" id="PTHR10963">
    <property type="entry name" value="GLYCOSYL HYDROLASE-RELATED"/>
    <property type="match status" value="1"/>
</dbReference>
<dbReference type="InterPro" id="IPR050546">
    <property type="entry name" value="Glycosyl_Hydrlase_16"/>
</dbReference>
<accession>A0ABT0JVX5</accession>
<protein>
    <submittedName>
        <fullName evidence="3">Glycoside hydrolase family 16 protein</fullName>
    </submittedName>
</protein>
<name>A0ABT0JVX5_9ACTN</name>
<dbReference type="Proteomes" id="UP001201873">
    <property type="component" value="Unassembled WGS sequence"/>
</dbReference>
<dbReference type="Gene3D" id="2.60.120.200">
    <property type="match status" value="1"/>
</dbReference>
<evidence type="ECO:0000259" key="2">
    <source>
        <dbReference type="PROSITE" id="PS51762"/>
    </source>
</evidence>
<dbReference type="EMBL" id="JALKFT010000006">
    <property type="protein sequence ID" value="MCK9875700.1"/>
    <property type="molecule type" value="Genomic_DNA"/>
</dbReference>
<dbReference type="CDD" id="cd08023">
    <property type="entry name" value="GH16_laminarinase_like"/>
    <property type="match status" value="1"/>
</dbReference>
<evidence type="ECO:0000313" key="3">
    <source>
        <dbReference type="EMBL" id="MCK9875700.1"/>
    </source>
</evidence>
<dbReference type="Pfam" id="PF00722">
    <property type="entry name" value="Glyco_hydro_16"/>
    <property type="match status" value="1"/>
</dbReference>
<keyword evidence="4" id="KW-1185">Reference proteome</keyword>
<feature type="domain" description="GH16" evidence="2">
    <location>
        <begin position="1"/>
        <end position="257"/>
    </location>
</feature>
<gene>
    <name evidence="3" type="ORF">MXD59_07930</name>
</gene>
<organism evidence="3 4">
    <name type="scientific">Frankia umida</name>
    <dbReference type="NCBI Taxonomy" id="573489"/>
    <lineage>
        <taxon>Bacteria</taxon>
        <taxon>Bacillati</taxon>
        <taxon>Actinomycetota</taxon>
        <taxon>Actinomycetes</taxon>
        <taxon>Frankiales</taxon>
        <taxon>Frankiaceae</taxon>
        <taxon>Frankia</taxon>
    </lineage>
</organism>
<dbReference type="InterPro" id="IPR000757">
    <property type="entry name" value="Beta-glucanase-like"/>
</dbReference>
<dbReference type="GO" id="GO:0016787">
    <property type="term" value="F:hydrolase activity"/>
    <property type="evidence" value="ECO:0007669"/>
    <property type="project" value="UniProtKB-KW"/>
</dbReference>
<dbReference type="PANTHER" id="PTHR10963:SF55">
    <property type="entry name" value="GLYCOSIDE HYDROLASE FAMILY 16 PROTEIN"/>
    <property type="match status" value="1"/>
</dbReference>
<keyword evidence="3" id="KW-0378">Hydrolase</keyword>
<comment type="similarity">
    <text evidence="1">Belongs to the glycosyl hydrolase 16 family.</text>
</comment>
<sequence length="258" mass="27897">MPVPTRPAEPVPGGGANLRFADEFGGLAGAAPDSAVWSPTVGDRWGVNEVQCYTASPNNIRLDGSGHLLLSANREPSCKGRSYSSGRVETRGKQAWKYGYFEVRAKLPTGAGMFPAIWMLGPNGVTEWPRSGETDIVEIISSRPGTVHTNVHGIDAEGAHWEAGWSGTGRSLDYAGAVSDTFHTYGLDWTATGLRFYFDDRLIRTLSRGDVPVWLWDQPFYMILNAAVGSYGGSPDAGAFPQTMTVDYVRVYSSKPTA</sequence>
<evidence type="ECO:0000313" key="4">
    <source>
        <dbReference type="Proteomes" id="UP001201873"/>
    </source>
</evidence>
<evidence type="ECO:0000256" key="1">
    <source>
        <dbReference type="ARBA" id="ARBA00006865"/>
    </source>
</evidence>
<proteinExistence type="inferred from homology"/>
<dbReference type="InterPro" id="IPR013320">
    <property type="entry name" value="ConA-like_dom_sf"/>
</dbReference>
<dbReference type="PROSITE" id="PS51762">
    <property type="entry name" value="GH16_2"/>
    <property type="match status" value="1"/>
</dbReference>
<dbReference type="RefSeq" id="WP_248824259.1">
    <property type="nucleotide sequence ID" value="NZ_JALKFT010000006.1"/>
</dbReference>
<reference evidence="3 4" key="1">
    <citation type="submission" date="2022-04" db="EMBL/GenBank/DDBJ databases">
        <title>Genome diversity in the genus Frankia.</title>
        <authorList>
            <person name="Carlos-Shanley C."/>
            <person name="Hahn D."/>
        </authorList>
    </citation>
    <scope>NUCLEOTIDE SEQUENCE [LARGE SCALE GENOMIC DNA]</scope>
    <source>
        <strain evidence="3 4">Ag45/Mut15</strain>
    </source>
</reference>
<comment type="caution">
    <text evidence="3">The sequence shown here is derived from an EMBL/GenBank/DDBJ whole genome shotgun (WGS) entry which is preliminary data.</text>
</comment>
<dbReference type="SUPFAM" id="SSF49899">
    <property type="entry name" value="Concanavalin A-like lectins/glucanases"/>
    <property type="match status" value="1"/>
</dbReference>